<sequence>MSIIPMTIGIGVAIVILIITTIIVCLTCSCCCLYKACRRSPRPIVTTTTATTVVQVPYPQQPGMPAGYPAGVYQGYSPVPVQPQPGTVAAPYPTQYPPPYQAQPTGPPPYHETVAAGAGAPATQPPYNPAYMDPAKPY</sequence>
<feature type="compositionally biased region" description="Pro residues" evidence="13">
    <location>
        <begin position="94"/>
        <end position="110"/>
    </location>
</feature>
<dbReference type="PANTHER" id="PTHR31395:SF14">
    <property type="entry name" value="PROTEIN SHISA-5"/>
    <property type="match status" value="1"/>
</dbReference>
<reference evidence="15 16" key="1">
    <citation type="journal article" date="2022" name="Gigascience">
        <title>A chromosome-level genome assembly and annotation of the desert horned lizard, Phrynosoma platyrhinos, provides insight into chromosomal rearrangements among reptiles.</title>
        <authorList>
            <person name="Koochekian N."/>
            <person name="Ascanio A."/>
            <person name="Farleigh K."/>
            <person name="Card D.C."/>
            <person name="Schield D.R."/>
            <person name="Castoe T.A."/>
            <person name="Jezkova T."/>
        </authorList>
    </citation>
    <scope>NUCLEOTIDE SEQUENCE [LARGE SCALE GENOMIC DNA]</scope>
    <source>
        <strain evidence="15">NK-2021</strain>
    </source>
</reference>
<evidence type="ECO:0000256" key="6">
    <source>
        <dbReference type="ARBA" id="ARBA00022989"/>
    </source>
</evidence>
<evidence type="ECO:0000313" key="15">
    <source>
        <dbReference type="EMBL" id="KAH0630061.1"/>
    </source>
</evidence>
<organism evidence="15 16">
    <name type="scientific">Phrynosoma platyrhinos</name>
    <name type="common">Desert horned lizard</name>
    <dbReference type="NCBI Taxonomy" id="52577"/>
    <lineage>
        <taxon>Eukaryota</taxon>
        <taxon>Metazoa</taxon>
        <taxon>Chordata</taxon>
        <taxon>Craniata</taxon>
        <taxon>Vertebrata</taxon>
        <taxon>Euteleostomi</taxon>
        <taxon>Lepidosauria</taxon>
        <taxon>Squamata</taxon>
        <taxon>Bifurcata</taxon>
        <taxon>Unidentata</taxon>
        <taxon>Episquamata</taxon>
        <taxon>Toxicofera</taxon>
        <taxon>Iguania</taxon>
        <taxon>Phrynosomatidae</taxon>
        <taxon>Phrynosomatinae</taxon>
        <taxon>Phrynosoma</taxon>
    </lineage>
</organism>
<evidence type="ECO:0000256" key="2">
    <source>
        <dbReference type="ARBA" id="ARBA00004126"/>
    </source>
</evidence>
<protein>
    <recommendedName>
        <fullName evidence="11">Protein shisa-5</fullName>
    </recommendedName>
    <alternativeName>
        <fullName evidence="12">Scotin</fullName>
    </alternativeName>
</protein>
<keyword evidence="3 14" id="KW-0812">Transmembrane</keyword>
<name>A0ABQ7TKL7_PHRPL</name>
<keyword evidence="6 14" id="KW-1133">Transmembrane helix</keyword>
<comment type="function">
    <text evidence="9">Can induce apoptosis in a caspase-dependent manner and plays a role in p53/TP53-dependent apoptosis.</text>
</comment>
<feature type="region of interest" description="Disordered" evidence="13">
    <location>
        <begin position="86"/>
        <end position="138"/>
    </location>
</feature>
<evidence type="ECO:0000256" key="4">
    <source>
        <dbReference type="ARBA" id="ARBA00022703"/>
    </source>
</evidence>
<evidence type="ECO:0000256" key="3">
    <source>
        <dbReference type="ARBA" id="ARBA00022692"/>
    </source>
</evidence>
<evidence type="ECO:0000256" key="12">
    <source>
        <dbReference type="ARBA" id="ARBA00041983"/>
    </source>
</evidence>
<evidence type="ECO:0000256" key="1">
    <source>
        <dbReference type="ARBA" id="ARBA00004115"/>
    </source>
</evidence>
<evidence type="ECO:0000313" key="16">
    <source>
        <dbReference type="Proteomes" id="UP000826234"/>
    </source>
</evidence>
<proteinExistence type="inferred from homology"/>
<dbReference type="InterPro" id="IPR026910">
    <property type="entry name" value="Shisa"/>
</dbReference>
<evidence type="ECO:0000256" key="11">
    <source>
        <dbReference type="ARBA" id="ARBA00040441"/>
    </source>
</evidence>
<comment type="similarity">
    <text evidence="10">Belongs to the shisa family.</text>
</comment>
<feature type="transmembrane region" description="Helical" evidence="14">
    <location>
        <begin position="6"/>
        <end position="34"/>
    </location>
</feature>
<evidence type="ECO:0000256" key="10">
    <source>
        <dbReference type="ARBA" id="ARBA00038108"/>
    </source>
</evidence>
<evidence type="ECO:0000256" key="8">
    <source>
        <dbReference type="ARBA" id="ARBA00023242"/>
    </source>
</evidence>
<evidence type="ECO:0000256" key="9">
    <source>
        <dbReference type="ARBA" id="ARBA00037507"/>
    </source>
</evidence>
<evidence type="ECO:0000256" key="7">
    <source>
        <dbReference type="ARBA" id="ARBA00023136"/>
    </source>
</evidence>
<comment type="subcellular location">
    <subcellularLocation>
        <location evidence="1">Endoplasmic reticulum membrane</location>
        <topology evidence="1">Single-pass type I membrane protein</topology>
    </subcellularLocation>
    <subcellularLocation>
        <location evidence="2">Nucleus membrane</location>
    </subcellularLocation>
</comment>
<comment type="caution">
    <text evidence="15">The sequence shown here is derived from an EMBL/GenBank/DDBJ whole genome shotgun (WGS) entry which is preliminary data.</text>
</comment>
<keyword evidence="7 14" id="KW-0472">Membrane</keyword>
<accession>A0ABQ7TKL7</accession>
<gene>
    <name evidence="15" type="ORF">JD844_012656</name>
</gene>
<dbReference type="Proteomes" id="UP000826234">
    <property type="component" value="Unassembled WGS sequence"/>
</dbReference>
<evidence type="ECO:0000256" key="14">
    <source>
        <dbReference type="SAM" id="Phobius"/>
    </source>
</evidence>
<keyword evidence="4" id="KW-0053">Apoptosis</keyword>
<keyword evidence="5" id="KW-0256">Endoplasmic reticulum</keyword>
<evidence type="ECO:0000256" key="5">
    <source>
        <dbReference type="ARBA" id="ARBA00022824"/>
    </source>
</evidence>
<keyword evidence="8" id="KW-0539">Nucleus</keyword>
<dbReference type="PANTHER" id="PTHR31395">
    <property type="entry name" value="SHISA"/>
    <property type="match status" value="1"/>
</dbReference>
<evidence type="ECO:0000256" key="13">
    <source>
        <dbReference type="SAM" id="MobiDB-lite"/>
    </source>
</evidence>
<keyword evidence="16" id="KW-1185">Reference proteome</keyword>
<dbReference type="EMBL" id="JAIPUX010000439">
    <property type="protein sequence ID" value="KAH0630061.1"/>
    <property type="molecule type" value="Genomic_DNA"/>
</dbReference>